<dbReference type="EMBL" id="BJCC01000052">
    <property type="protein sequence ID" value="GCF95920.1"/>
    <property type="molecule type" value="Genomic_DNA"/>
</dbReference>
<gene>
    <name evidence="5" type="ORF">NRIC_38110</name>
</gene>
<dbReference type="InterPro" id="IPR036388">
    <property type="entry name" value="WH-like_DNA-bd_sf"/>
</dbReference>
<dbReference type="RefSeq" id="WP_227873856.1">
    <property type="nucleotide sequence ID" value="NZ_BJCC01000052.1"/>
</dbReference>
<dbReference type="PRINTS" id="PR00035">
    <property type="entry name" value="HTHGNTR"/>
</dbReference>
<protein>
    <submittedName>
        <fullName evidence="5">GntR family transcriptional regulator</fullName>
    </submittedName>
</protein>
<name>A0A4P5PCQ0_9ENTE</name>
<dbReference type="SMART" id="SM00866">
    <property type="entry name" value="UTRA"/>
    <property type="match status" value="1"/>
</dbReference>
<keyword evidence="6" id="KW-1185">Reference proteome</keyword>
<dbReference type="PROSITE" id="PS50949">
    <property type="entry name" value="HTH_GNTR"/>
    <property type="match status" value="1"/>
</dbReference>
<keyword evidence="3" id="KW-0804">Transcription</keyword>
<evidence type="ECO:0000256" key="3">
    <source>
        <dbReference type="ARBA" id="ARBA00023163"/>
    </source>
</evidence>
<dbReference type="InterPro" id="IPR011663">
    <property type="entry name" value="UTRA"/>
</dbReference>
<dbReference type="CDD" id="cd07377">
    <property type="entry name" value="WHTH_GntR"/>
    <property type="match status" value="1"/>
</dbReference>
<dbReference type="SMART" id="SM00345">
    <property type="entry name" value="HTH_GNTR"/>
    <property type="match status" value="1"/>
</dbReference>
<dbReference type="GO" id="GO:0003677">
    <property type="term" value="F:DNA binding"/>
    <property type="evidence" value="ECO:0007669"/>
    <property type="project" value="UniProtKB-KW"/>
</dbReference>
<dbReference type="Gene3D" id="3.40.1410.10">
    <property type="entry name" value="Chorismate lyase-like"/>
    <property type="match status" value="1"/>
</dbReference>
<dbReference type="Proteomes" id="UP000290567">
    <property type="component" value="Unassembled WGS sequence"/>
</dbReference>
<dbReference type="PANTHER" id="PTHR44846">
    <property type="entry name" value="MANNOSYL-D-GLYCERATE TRANSPORT/METABOLISM SYSTEM REPRESSOR MNGR-RELATED"/>
    <property type="match status" value="1"/>
</dbReference>
<reference evidence="6" key="1">
    <citation type="submission" date="2019-02" db="EMBL/GenBank/DDBJ databases">
        <title>Draft genome sequence of Enterococcus sp. Gos25-1.</title>
        <authorList>
            <person name="Tanaka N."/>
            <person name="Shiwa Y."/>
            <person name="Fujita N."/>
        </authorList>
    </citation>
    <scope>NUCLEOTIDE SEQUENCE [LARGE SCALE GENOMIC DNA]</scope>
    <source>
        <strain evidence="6">Gos25-1</strain>
    </source>
</reference>
<dbReference type="InterPro" id="IPR000524">
    <property type="entry name" value="Tscrpt_reg_HTH_GntR"/>
</dbReference>
<dbReference type="SUPFAM" id="SSF46785">
    <property type="entry name" value="Winged helix' DNA-binding domain"/>
    <property type="match status" value="1"/>
</dbReference>
<dbReference type="InterPro" id="IPR036390">
    <property type="entry name" value="WH_DNA-bd_sf"/>
</dbReference>
<proteinExistence type="predicted"/>
<evidence type="ECO:0000256" key="2">
    <source>
        <dbReference type="ARBA" id="ARBA00023125"/>
    </source>
</evidence>
<keyword evidence="2" id="KW-0238">DNA-binding</keyword>
<dbReference type="InterPro" id="IPR050679">
    <property type="entry name" value="Bact_HTH_transcr_reg"/>
</dbReference>
<accession>A0A4P5PCQ0</accession>
<dbReference type="SUPFAM" id="SSF64288">
    <property type="entry name" value="Chorismate lyase-like"/>
    <property type="match status" value="1"/>
</dbReference>
<evidence type="ECO:0000313" key="6">
    <source>
        <dbReference type="Proteomes" id="UP000290567"/>
    </source>
</evidence>
<dbReference type="AlphaFoldDB" id="A0A4P5PCQ0"/>
<evidence type="ECO:0000259" key="4">
    <source>
        <dbReference type="PROSITE" id="PS50949"/>
    </source>
</evidence>
<evidence type="ECO:0000313" key="5">
    <source>
        <dbReference type="EMBL" id="GCF95920.1"/>
    </source>
</evidence>
<dbReference type="GO" id="GO:0003700">
    <property type="term" value="F:DNA-binding transcription factor activity"/>
    <property type="evidence" value="ECO:0007669"/>
    <property type="project" value="InterPro"/>
</dbReference>
<dbReference type="InterPro" id="IPR028978">
    <property type="entry name" value="Chorismate_lyase_/UTRA_dom_sf"/>
</dbReference>
<organism evidence="5 6">
    <name type="scientific">Enterococcus florum</name>
    <dbReference type="NCBI Taxonomy" id="2480627"/>
    <lineage>
        <taxon>Bacteria</taxon>
        <taxon>Bacillati</taxon>
        <taxon>Bacillota</taxon>
        <taxon>Bacilli</taxon>
        <taxon>Lactobacillales</taxon>
        <taxon>Enterococcaceae</taxon>
        <taxon>Enterococcus</taxon>
    </lineage>
</organism>
<dbReference type="Pfam" id="PF00392">
    <property type="entry name" value="GntR"/>
    <property type="match status" value="1"/>
</dbReference>
<keyword evidence="1" id="KW-0805">Transcription regulation</keyword>
<feature type="domain" description="HTH gntR-type" evidence="4">
    <location>
        <begin position="6"/>
        <end position="74"/>
    </location>
</feature>
<dbReference type="PANTHER" id="PTHR44846:SF1">
    <property type="entry name" value="MANNOSYL-D-GLYCERATE TRANSPORT_METABOLISM SYSTEM REPRESSOR MNGR-RELATED"/>
    <property type="match status" value="1"/>
</dbReference>
<sequence>MENNTEKKYELVINYILSNIENGVFQPHQMIESEMELSKKLNVSRVTVRKGLEELVNNKVLSKRKGKGTFVNPIPKYFGFKSGIGFSSEAKKRGLAPSTKLLSIEKVPANSKVADLLKVPVDTLTWRIERIRYADSVAICYEEEFFDAQIVPEITADTAEHSIYDYLEAYDITFSYVDQKIVAENATEKYANYLNVDVNTALINMEVIACLENGKPFNVGFSKYQTNNFFLVQTIYK</sequence>
<comment type="caution">
    <text evidence="5">The sequence shown here is derived from an EMBL/GenBank/DDBJ whole genome shotgun (WGS) entry which is preliminary data.</text>
</comment>
<dbReference type="Gene3D" id="1.10.10.10">
    <property type="entry name" value="Winged helix-like DNA-binding domain superfamily/Winged helix DNA-binding domain"/>
    <property type="match status" value="1"/>
</dbReference>
<dbReference type="GO" id="GO:0045892">
    <property type="term" value="P:negative regulation of DNA-templated transcription"/>
    <property type="evidence" value="ECO:0007669"/>
    <property type="project" value="TreeGrafter"/>
</dbReference>
<evidence type="ECO:0000256" key="1">
    <source>
        <dbReference type="ARBA" id="ARBA00023015"/>
    </source>
</evidence>
<dbReference type="Pfam" id="PF07702">
    <property type="entry name" value="UTRA"/>
    <property type="match status" value="1"/>
</dbReference>